<keyword evidence="4" id="KW-0132">Cell division</keyword>
<gene>
    <name evidence="8" type="ORF">ACFOZ9_14650</name>
</gene>
<accession>A0ABV8XT00</accession>
<evidence type="ECO:0000313" key="9">
    <source>
        <dbReference type="Proteomes" id="UP001595998"/>
    </source>
</evidence>
<evidence type="ECO:0000256" key="2">
    <source>
        <dbReference type="ARBA" id="ARBA00009008"/>
    </source>
</evidence>
<feature type="compositionally biased region" description="Basic and acidic residues" evidence="7">
    <location>
        <begin position="298"/>
        <end position="308"/>
    </location>
</feature>
<keyword evidence="6" id="KW-0131">Cell cycle</keyword>
<keyword evidence="5" id="KW-0175">Coiled coil</keyword>
<comment type="caution">
    <text evidence="8">The sequence shown here is derived from an EMBL/GenBank/DDBJ whole genome shotgun (WGS) entry which is preliminary data.</text>
</comment>
<sequence length="314" mass="34734">MKLTPLDIRHQDFPSRLGGYDRASVRAFLSQIADQLEDMLQTQHTQSEYLADLERQIEEGRQAEDEIRRAVVAAERIGHELRENAVRESDLLVAQATTQRDSLLREAEARQVELEAQYGARMAALEGAFRTRFAELETQHHQLVLERERLQSERLATLERVYLERHTELTSRLSAARQEYAHFLSGYRALMTSFTELSAQHVLPEGSALATEALPTPPLPQGPVASGVFPAELTRTLNAAIGPVAPPALRDVARGELQAEEIPDALGPGSSEGLAPEGQHTHGKADSDDGLPPVEGRSGPEDESRARVESQQFL</sequence>
<evidence type="ECO:0000256" key="3">
    <source>
        <dbReference type="ARBA" id="ARBA00022490"/>
    </source>
</evidence>
<proteinExistence type="inferred from homology"/>
<dbReference type="RefSeq" id="WP_380040955.1">
    <property type="nucleotide sequence ID" value="NZ_JBHSEH010000022.1"/>
</dbReference>
<evidence type="ECO:0000256" key="7">
    <source>
        <dbReference type="SAM" id="MobiDB-lite"/>
    </source>
</evidence>
<comment type="similarity">
    <text evidence="2">Belongs to the DivIVA family.</text>
</comment>
<keyword evidence="9" id="KW-1185">Reference proteome</keyword>
<reference evidence="9" key="1">
    <citation type="journal article" date="2019" name="Int. J. Syst. Evol. Microbiol.">
        <title>The Global Catalogue of Microorganisms (GCM) 10K type strain sequencing project: providing services to taxonomists for standard genome sequencing and annotation.</title>
        <authorList>
            <consortium name="The Broad Institute Genomics Platform"/>
            <consortium name="The Broad Institute Genome Sequencing Center for Infectious Disease"/>
            <person name="Wu L."/>
            <person name="Ma J."/>
        </authorList>
    </citation>
    <scope>NUCLEOTIDE SEQUENCE [LARGE SCALE GENOMIC DNA]</scope>
    <source>
        <strain evidence="9">CCUG 56029</strain>
    </source>
</reference>
<evidence type="ECO:0000256" key="4">
    <source>
        <dbReference type="ARBA" id="ARBA00022618"/>
    </source>
</evidence>
<evidence type="ECO:0000313" key="8">
    <source>
        <dbReference type="EMBL" id="MFC4427455.1"/>
    </source>
</evidence>
<dbReference type="Gene3D" id="6.10.250.660">
    <property type="match status" value="1"/>
</dbReference>
<dbReference type="PANTHER" id="PTHR35794">
    <property type="entry name" value="CELL DIVISION PROTEIN DIVIVA"/>
    <property type="match status" value="1"/>
</dbReference>
<evidence type="ECO:0000256" key="6">
    <source>
        <dbReference type="ARBA" id="ARBA00023306"/>
    </source>
</evidence>
<dbReference type="InterPro" id="IPR019933">
    <property type="entry name" value="DivIVA_domain"/>
</dbReference>
<protein>
    <submittedName>
        <fullName evidence="8">DivIVA domain-containing protein</fullName>
    </submittedName>
</protein>
<organism evidence="8 9">
    <name type="scientific">Deinococcus navajonensis</name>
    <dbReference type="NCBI Taxonomy" id="309884"/>
    <lineage>
        <taxon>Bacteria</taxon>
        <taxon>Thermotogati</taxon>
        <taxon>Deinococcota</taxon>
        <taxon>Deinococci</taxon>
        <taxon>Deinococcales</taxon>
        <taxon>Deinococcaceae</taxon>
        <taxon>Deinococcus</taxon>
    </lineage>
</organism>
<dbReference type="InterPro" id="IPR007793">
    <property type="entry name" value="DivIVA_fam"/>
</dbReference>
<feature type="region of interest" description="Disordered" evidence="7">
    <location>
        <begin position="263"/>
        <end position="314"/>
    </location>
</feature>
<evidence type="ECO:0000256" key="1">
    <source>
        <dbReference type="ARBA" id="ARBA00004496"/>
    </source>
</evidence>
<evidence type="ECO:0000256" key="5">
    <source>
        <dbReference type="ARBA" id="ARBA00023054"/>
    </source>
</evidence>
<comment type="subcellular location">
    <subcellularLocation>
        <location evidence="1">Cytoplasm</location>
    </subcellularLocation>
</comment>
<dbReference type="Proteomes" id="UP001595998">
    <property type="component" value="Unassembled WGS sequence"/>
</dbReference>
<name>A0ABV8XT00_9DEIO</name>
<dbReference type="NCBIfam" id="TIGR03544">
    <property type="entry name" value="DivI1A_domain"/>
    <property type="match status" value="1"/>
</dbReference>
<keyword evidence="3" id="KW-0963">Cytoplasm</keyword>
<dbReference type="Pfam" id="PF05103">
    <property type="entry name" value="DivIVA"/>
    <property type="match status" value="1"/>
</dbReference>
<dbReference type="EMBL" id="JBHSEH010000022">
    <property type="protein sequence ID" value="MFC4427455.1"/>
    <property type="molecule type" value="Genomic_DNA"/>
</dbReference>
<dbReference type="PANTHER" id="PTHR35794:SF2">
    <property type="entry name" value="CELL DIVISION PROTEIN DIVIVA"/>
    <property type="match status" value="1"/>
</dbReference>